<keyword evidence="8" id="KW-0812">Transmembrane</keyword>
<keyword evidence="8" id="KW-0472">Membrane</keyword>
<proteinExistence type="inferred from homology"/>
<evidence type="ECO:0000256" key="4">
    <source>
        <dbReference type="ARBA" id="ARBA00022723"/>
    </source>
</evidence>
<keyword evidence="11" id="KW-1185">Reference proteome</keyword>
<evidence type="ECO:0000313" key="10">
    <source>
        <dbReference type="EMBL" id="KAK7055112.1"/>
    </source>
</evidence>
<dbReference type="GO" id="GO:0004601">
    <property type="term" value="F:peroxidase activity"/>
    <property type="evidence" value="ECO:0007669"/>
    <property type="project" value="UniProtKB-KW"/>
</dbReference>
<keyword evidence="6" id="KW-0408">Iron</keyword>
<evidence type="ECO:0000256" key="5">
    <source>
        <dbReference type="ARBA" id="ARBA00023002"/>
    </source>
</evidence>
<feature type="transmembrane region" description="Helical" evidence="8">
    <location>
        <begin position="55"/>
        <end position="76"/>
    </location>
</feature>
<dbReference type="EMBL" id="JAWWNJ010000005">
    <property type="protein sequence ID" value="KAK7055112.1"/>
    <property type="molecule type" value="Genomic_DNA"/>
</dbReference>
<keyword evidence="4" id="KW-0479">Metal-binding</keyword>
<reference evidence="10 11" key="1">
    <citation type="journal article" date="2024" name="J Genomics">
        <title>Draft genome sequencing and assembly of Favolaschia claudopus CIRM-BRFM 2984 isolated from oak limbs.</title>
        <authorList>
            <person name="Navarro D."/>
            <person name="Drula E."/>
            <person name="Chaduli D."/>
            <person name="Cazenave R."/>
            <person name="Ahrendt S."/>
            <person name="Wang J."/>
            <person name="Lipzen A."/>
            <person name="Daum C."/>
            <person name="Barry K."/>
            <person name="Grigoriev I.V."/>
            <person name="Favel A."/>
            <person name="Rosso M.N."/>
            <person name="Martin F."/>
        </authorList>
    </citation>
    <scope>NUCLEOTIDE SEQUENCE [LARGE SCALE GENOMIC DNA]</scope>
    <source>
        <strain evidence="10 11">CIRM-BRFM 2984</strain>
    </source>
</reference>
<name>A0AAW0DPX2_9AGAR</name>
<dbReference type="PROSITE" id="PS51405">
    <property type="entry name" value="HEME_HALOPEROXIDASE"/>
    <property type="match status" value="1"/>
</dbReference>
<dbReference type="InterPro" id="IPR036851">
    <property type="entry name" value="Chloroperoxidase-like_sf"/>
</dbReference>
<dbReference type="GO" id="GO:0046872">
    <property type="term" value="F:metal ion binding"/>
    <property type="evidence" value="ECO:0007669"/>
    <property type="project" value="UniProtKB-KW"/>
</dbReference>
<dbReference type="AlphaFoldDB" id="A0AAW0DPX2"/>
<evidence type="ECO:0000313" key="11">
    <source>
        <dbReference type="Proteomes" id="UP001362999"/>
    </source>
</evidence>
<evidence type="ECO:0000256" key="2">
    <source>
        <dbReference type="ARBA" id="ARBA00022559"/>
    </source>
</evidence>
<dbReference type="PANTHER" id="PTHR33577:SF9">
    <property type="entry name" value="PEROXIDASE STCC"/>
    <property type="match status" value="1"/>
</dbReference>
<dbReference type="PANTHER" id="PTHR33577">
    <property type="entry name" value="STERIGMATOCYSTIN BIOSYNTHESIS PEROXIDASE STCC-RELATED"/>
    <property type="match status" value="1"/>
</dbReference>
<evidence type="ECO:0000256" key="7">
    <source>
        <dbReference type="ARBA" id="ARBA00025795"/>
    </source>
</evidence>
<comment type="similarity">
    <text evidence="7">Belongs to the chloroperoxidase family.</text>
</comment>
<evidence type="ECO:0000256" key="1">
    <source>
        <dbReference type="ARBA" id="ARBA00001970"/>
    </source>
</evidence>
<dbReference type="InterPro" id="IPR000028">
    <property type="entry name" value="Chloroperoxidase"/>
</dbReference>
<evidence type="ECO:0000256" key="8">
    <source>
        <dbReference type="SAM" id="Phobius"/>
    </source>
</evidence>
<dbReference type="Proteomes" id="UP001362999">
    <property type="component" value="Unassembled WGS sequence"/>
</dbReference>
<dbReference type="Pfam" id="PF01328">
    <property type="entry name" value="Peroxidase_2"/>
    <property type="match status" value="1"/>
</dbReference>
<accession>A0AAW0DPX2</accession>
<comment type="cofactor">
    <cofactor evidence="1">
        <name>heme b</name>
        <dbReference type="ChEBI" id="CHEBI:60344"/>
    </cofactor>
</comment>
<keyword evidence="8" id="KW-1133">Transmembrane helix</keyword>
<keyword evidence="2" id="KW-0575">Peroxidase</keyword>
<keyword evidence="5" id="KW-0560">Oxidoreductase</keyword>
<comment type="caution">
    <text evidence="10">The sequence shown here is derived from an EMBL/GenBank/DDBJ whole genome shotgun (WGS) entry which is preliminary data.</text>
</comment>
<keyword evidence="3" id="KW-0349">Heme</keyword>
<evidence type="ECO:0000256" key="3">
    <source>
        <dbReference type="ARBA" id="ARBA00022617"/>
    </source>
</evidence>
<dbReference type="SUPFAM" id="SSF47571">
    <property type="entry name" value="Cloroperoxidase"/>
    <property type="match status" value="1"/>
</dbReference>
<gene>
    <name evidence="10" type="ORF">R3P38DRAFT_2845181</name>
</gene>
<dbReference type="Gene3D" id="1.10.489.10">
    <property type="entry name" value="Chloroperoxidase-like"/>
    <property type="match status" value="1"/>
</dbReference>
<evidence type="ECO:0000256" key="6">
    <source>
        <dbReference type="ARBA" id="ARBA00023004"/>
    </source>
</evidence>
<sequence>MSKDAGFEFIPANQSDKRSPCPALNALANHGYLPRDGTQITFSQLLRTIKAVYNLSFPLALLLTLAGFLTCARLFISRATSKADLPSSFDPCPWLSVSWTLNLSDLSARGWNKIAHDASLVHPSGVPSHAPDPALVSDLLASARSTEPHGLTLDALAAIHARRERGIPQPLSSFHEQIAQGESALAWLVLQNPSTGAIDEDTLKRWFGEERLPEGWWESRRPVVPVGLTLARRTAGQVQQLAH</sequence>
<feature type="domain" description="Heme haloperoxidase family profile" evidence="9">
    <location>
        <begin position="5"/>
        <end position="240"/>
    </location>
</feature>
<evidence type="ECO:0000259" key="9">
    <source>
        <dbReference type="PROSITE" id="PS51405"/>
    </source>
</evidence>
<protein>
    <submittedName>
        <fullName evidence="10">Heme-HALOPEROXIDASE domain-containing protein</fullName>
    </submittedName>
</protein>
<organism evidence="10 11">
    <name type="scientific">Favolaschia claudopus</name>
    <dbReference type="NCBI Taxonomy" id="2862362"/>
    <lineage>
        <taxon>Eukaryota</taxon>
        <taxon>Fungi</taxon>
        <taxon>Dikarya</taxon>
        <taxon>Basidiomycota</taxon>
        <taxon>Agaricomycotina</taxon>
        <taxon>Agaricomycetes</taxon>
        <taxon>Agaricomycetidae</taxon>
        <taxon>Agaricales</taxon>
        <taxon>Marasmiineae</taxon>
        <taxon>Mycenaceae</taxon>
        <taxon>Favolaschia</taxon>
    </lineage>
</organism>